<dbReference type="GeneID" id="16194324"/>
<dbReference type="Proteomes" id="UP000203112">
    <property type="component" value="Segment"/>
</dbReference>
<dbReference type="RefSeq" id="YP_008060326.1">
    <property type="nucleotide sequence ID" value="NC_021340.1"/>
</dbReference>
<keyword evidence="3" id="KW-1185">Reference proteome</keyword>
<evidence type="ECO:0000313" key="3">
    <source>
        <dbReference type="Proteomes" id="UP000203112"/>
    </source>
</evidence>
<dbReference type="EMBL" id="KC292024">
    <property type="protein sequence ID" value="AGM11182.1"/>
    <property type="molecule type" value="Genomic_DNA"/>
</dbReference>
<reference evidence="2 3" key="1">
    <citation type="submission" date="2012-12" db="EMBL/GenBank/DDBJ databases">
        <authorList>
            <person name="Sencilo A."/>
            <person name="Jacobs-Sera D."/>
            <person name="Russell D.A."/>
            <person name="Ko C."/>
            <person name="Atanasova N."/>
            <person name="Osterlund E."/>
            <person name="Oksanen H.M."/>
            <person name="Bamford D.H."/>
            <person name="Hatfull G.F."/>
            <person name="Roine E."/>
            <person name="Hendrix R.W."/>
        </authorList>
    </citation>
    <scope>NUCLEOTIDE SEQUENCE [LARGE SCALE GENOMIC DNA]</scope>
</reference>
<sequence length="140" mass="15109">MGQTQTQRRRASAGTFAEKAADLSPVRSAETDLERFPPRVAVEVNASSIPPGLRDLLDAYDADVRDVTWDGAGLRLEVAVPDPWKDGGVRTVRKQGGSLLFNIPPEALDASGIGEEKVAVHAREGELHVKRQEGEGRAEP</sequence>
<protein>
    <submittedName>
        <fullName evidence="2">Uncharacterized protein</fullName>
    </submittedName>
</protein>
<dbReference type="KEGG" id="vg:16194324"/>
<accession>R4TKI3</accession>
<feature type="region of interest" description="Disordered" evidence="1">
    <location>
        <begin position="1"/>
        <end position="23"/>
    </location>
</feature>
<organism evidence="2 3">
    <name type="scientific">Haloarcula hispanica tailed virus 2</name>
    <dbReference type="NCBI Taxonomy" id="1273751"/>
    <lineage>
        <taxon>Viruses</taxon>
        <taxon>Duplodnaviria</taxon>
        <taxon>Heunggongvirae</taxon>
        <taxon>Uroviricota</taxon>
        <taxon>Caudoviricetes</taxon>
        <taxon>Saparoviridae</taxon>
        <taxon>Halohivirus</taxon>
        <taxon>Halohivirus suolae</taxon>
        <taxon>Halohivirus HHTV2</taxon>
    </lineage>
</organism>
<name>R4TKI3_9CAUD</name>
<evidence type="ECO:0000313" key="2">
    <source>
        <dbReference type="EMBL" id="AGM11182.1"/>
    </source>
</evidence>
<gene>
    <name evidence="2" type="primary">17</name>
    <name evidence="2" type="ORF">HHTV2_17</name>
</gene>
<evidence type="ECO:0000256" key="1">
    <source>
        <dbReference type="SAM" id="MobiDB-lite"/>
    </source>
</evidence>
<proteinExistence type="predicted"/>